<reference evidence="6 7" key="1">
    <citation type="submission" date="2023-10" db="EMBL/GenBank/DDBJ databases">
        <title>Complete genome sequence of a Sphingomonadaceae bacterium.</title>
        <authorList>
            <person name="Yan C."/>
        </authorList>
    </citation>
    <scope>NUCLEOTIDE SEQUENCE [LARGE SCALE GENOMIC DNA]</scope>
    <source>
        <strain evidence="6 7">SCSIO 66989</strain>
    </source>
</reference>
<feature type="domain" description="Alanine racemase N-terminal" evidence="5">
    <location>
        <begin position="29"/>
        <end position="224"/>
    </location>
</feature>
<evidence type="ECO:0000313" key="6">
    <source>
        <dbReference type="EMBL" id="WOE75062.1"/>
    </source>
</evidence>
<protein>
    <recommendedName>
        <fullName evidence="2">Pyridoxal phosphate homeostasis protein</fullName>
        <shortName evidence="2">PLP homeostasis protein</shortName>
    </recommendedName>
</protein>
<dbReference type="PIRSF" id="PIRSF004848">
    <property type="entry name" value="YBL036c_PLPDEIII"/>
    <property type="match status" value="1"/>
</dbReference>
<dbReference type="InterPro" id="IPR011078">
    <property type="entry name" value="PyrdxlP_homeostasis"/>
</dbReference>
<evidence type="ECO:0000256" key="3">
    <source>
        <dbReference type="PIRSR" id="PIRSR004848-1"/>
    </source>
</evidence>
<evidence type="ECO:0000259" key="5">
    <source>
        <dbReference type="Pfam" id="PF01168"/>
    </source>
</evidence>
<accession>A0AA97I0K6</accession>
<comment type="function">
    <text evidence="2">Pyridoxal 5'-phosphate (PLP)-binding protein, which is involved in PLP homeostasis.</text>
</comment>
<evidence type="ECO:0000256" key="1">
    <source>
        <dbReference type="ARBA" id="ARBA00022898"/>
    </source>
</evidence>
<feature type="modified residue" description="N6-(pyridoxal phosphate)lysine" evidence="2 3">
    <location>
        <position position="42"/>
    </location>
</feature>
<dbReference type="InterPro" id="IPR029066">
    <property type="entry name" value="PLP-binding_barrel"/>
</dbReference>
<evidence type="ECO:0000256" key="4">
    <source>
        <dbReference type="RuleBase" id="RU004514"/>
    </source>
</evidence>
<dbReference type="FunFam" id="3.20.20.10:FF:000018">
    <property type="entry name" value="Pyridoxal phosphate homeostasis protein"/>
    <property type="match status" value="1"/>
</dbReference>
<dbReference type="SUPFAM" id="SSF51419">
    <property type="entry name" value="PLP-binding barrel"/>
    <property type="match status" value="1"/>
</dbReference>
<name>A0AA97I0K6_9SPHN</name>
<organism evidence="6 7">
    <name type="scientific">Alterisphingorhabdus coralli</name>
    <dbReference type="NCBI Taxonomy" id="3071408"/>
    <lineage>
        <taxon>Bacteria</taxon>
        <taxon>Pseudomonadati</taxon>
        <taxon>Pseudomonadota</taxon>
        <taxon>Alphaproteobacteria</taxon>
        <taxon>Sphingomonadales</taxon>
        <taxon>Sphingomonadaceae</taxon>
        <taxon>Alterisphingorhabdus (ex Yan et al. 2024)</taxon>
    </lineage>
</organism>
<dbReference type="PANTHER" id="PTHR10146:SF14">
    <property type="entry name" value="PYRIDOXAL PHOSPHATE HOMEOSTASIS PROTEIN"/>
    <property type="match status" value="1"/>
</dbReference>
<dbReference type="CDD" id="cd00635">
    <property type="entry name" value="PLPDE_III_YBL036c_like"/>
    <property type="match status" value="1"/>
</dbReference>
<proteinExistence type="inferred from homology"/>
<evidence type="ECO:0000313" key="7">
    <source>
        <dbReference type="Proteomes" id="UP001302429"/>
    </source>
</evidence>
<dbReference type="Pfam" id="PF01168">
    <property type="entry name" value="Ala_racemase_N"/>
    <property type="match status" value="1"/>
</dbReference>
<dbReference type="GO" id="GO:0030170">
    <property type="term" value="F:pyridoxal phosphate binding"/>
    <property type="evidence" value="ECO:0007669"/>
    <property type="project" value="UniProtKB-UniRule"/>
</dbReference>
<comment type="cofactor">
    <cofactor evidence="3">
        <name>pyridoxal 5'-phosphate</name>
        <dbReference type="ChEBI" id="CHEBI:597326"/>
    </cofactor>
</comment>
<dbReference type="KEGG" id="acoa:RB602_14710"/>
<dbReference type="EMBL" id="CP136594">
    <property type="protein sequence ID" value="WOE75062.1"/>
    <property type="molecule type" value="Genomic_DNA"/>
</dbReference>
<dbReference type="HAMAP" id="MF_02087">
    <property type="entry name" value="PLP_homeostasis"/>
    <property type="match status" value="1"/>
</dbReference>
<gene>
    <name evidence="6" type="ORF">RB602_14710</name>
</gene>
<dbReference type="Proteomes" id="UP001302429">
    <property type="component" value="Chromosome"/>
</dbReference>
<dbReference type="NCBIfam" id="TIGR00044">
    <property type="entry name" value="YggS family pyridoxal phosphate-dependent enzyme"/>
    <property type="match status" value="1"/>
</dbReference>
<evidence type="ECO:0000256" key="2">
    <source>
        <dbReference type="HAMAP-Rule" id="MF_02087"/>
    </source>
</evidence>
<dbReference type="AlphaFoldDB" id="A0AA97I0K6"/>
<keyword evidence="1 2" id="KW-0663">Pyridoxal phosphate</keyword>
<sequence>MSEHNDNNSPAQRLATVQADIAAACKRANRVETPPTLIAVSKTHAAEAIAPVIALGHRDFGENRVQEAQGKWPTLREQYHDVRLHMIGQLQSNKAADAVALFDMIHSLDRPSLAKALAKAMADQGKQVPCLIQVNIGDEEQKGGCAVSDIGALLETAKGHKIPAIGLMCIPPADLEPAPYFALLDKLANDHGLTERSMGMSGDYVTATEIGSTMLRVGSALFGPRGG</sequence>
<dbReference type="InterPro" id="IPR001608">
    <property type="entry name" value="Ala_racemase_N"/>
</dbReference>
<dbReference type="PANTHER" id="PTHR10146">
    <property type="entry name" value="PROLINE SYNTHETASE CO-TRANSCRIBED BACTERIAL HOMOLOG PROTEIN"/>
    <property type="match status" value="1"/>
</dbReference>
<dbReference type="Gene3D" id="3.20.20.10">
    <property type="entry name" value="Alanine racemase"/>
    <property type="match status" value="1"/>
</dbReference>
<dbReference type="RefSeq" id="WP_317081627.1">
    <property type="nucleotide sequence ID" value="NZ_CP136594.1"/>
</dbReference>
<comment type="similarity">
    <text evidence="2 4">Belongs to the pyridoxal phosphate-binding protein YggS/PROSC family.</text>
</comment>
<keyword evidence="7" id="KW-1185">Reference proteome</keyword>